<dbReference type="OrthoDB" id="3649781at2759"/>
<gene>
    <name evidence="3" type="ORF">CKM354_001292100</name>
</gene>
<proteinExistence type="predicted"/>
<protein>
    <submittedName>
        <fullName evidence="3">Uncharacterized protein</fullName>
    </submittedName>
</protein>
<evidence type="ECO:0000313" key="4">
    <source>
        <dbReference type="Proteomes" id="UP000825890"/>
    </source>
</evidence>
<reference evidence="3 4" key="1">
    <citation type="submission" date="2021-01" db="EMBL/GenBank/DDBJ databases">
        <title>Cercospora kikuchii MAFF 305040 whole genome shotgun sequence.</title>
        <authorList>
            <person name="Kashiwa T."/>
            <person name="Suzuki T."/>
        </authorList>
    </citation>
    <scope>NUCLEOTIDE SEQUENCE [LARGE SCALE GENOMIC DNA]</scope>
    <source>
        <strain evidence="3 4">MAFF 305040</strain>
    </source>
</reference>
<sequence length="222" mass="25055">MQPSTSTLTTILLFLSSLHPTTARVQIRTYTSPTTTSNSTALLSCVNQLHADLQANPRARAMPGYVCGDSTFYHGTPGLGGATGESDLYVVEKCERDMTERAKEGRDWFECRVRAAWGERRVGWKANGQEEEEEEQELRDLGERDVIDEEGTGEEEDEEEEFELLEDLKERNAELGDAGDEDDEIYEFEEAGLEEVDWHDEIDGEGYGDDVEVDDEEDDEQI</sequence>
<feature type="region of interest" description="Disordered" evidence="1">
    <location>
        <begin position="125"/>
        <end position="222"/>
    </location>
</feature>
<comment type="caution">
    <text evidence="3">The sequence shown here is derived from an EMBL/GenBank/DDBJ whole genome shotgun (WGS) entry which is preliminary data.</text>
</comment>
<evidence type="ECO:0000256" key="1">
    <source>
        <dbReference type="SAM" id="MobiDB-lite"/>
    </source>
</evidence>
<feature type="compositionally biased region" description="Acidic residues" evidence="1">
    <location>
        <begin position="146"/>
        <end position="165"/>
    </location>
</feature>
<accession>A0A9P3FMX6</accession>
<organism evidence="3 4">
    <name type="scientific">Cercospora kikuchii</name>
    <dbReference type="NCBI Taxonomy" id="84275"/>
    <lineage>
        <taxon>Eukaryota</taxon>
        <taxon>Fungi</taxon>
        <taxon>Dikarya</taxon>
        <taxon>Ascomycota</taxon>
        <taxon>Pezizomycotina</taxon>
        <taxon>Dothideomycetes</taxon>
        <taxon>Dothideomycetidae</taxon>
        <taxon>Mycosphaerellales</taxon>
        <taxon>Mycosphaerellaceae</taxon>
        <taxon>Cercospora</taxon>
    </lineage>
</organism>
<evidence type="ECO:0000256" key="2">
    <source>
        <dbReference type="SAM" id="SignalP"/>
    </source>
</evidence>
<dbReference type="EMBL" id="BOLY01000009">
    <property type="protein sequence ID" value="GIZ49904.1"/>
    <property type="molecule type" value="Genomic_DNA"/>
</dbReference>
<keyword evidence="2" id="KW-0732">Signal</keyword>
<name>A0A9P3FMX6_9PEZI</name>
<evidence type="ECO:0000313" key="3">
    <source>
        <dbReference type="EMBL" id="GIZ49904.1"/>
    </source>
</evidence>
<feature type="signal peptide" evidence="2">
    <location>
        <begin position="1"/>
        <end position="23"/>
    </location>
</feature>
<dbReference type="AlphaFoldDB" id="A0A9P3FMX6"/>
<dbReference type="RefSeq" id="XP_044664391.1">
    <property type="nucleotide sequence ID" value="XM_044808456.1"/>
</dbReference>
<keyword evidence="4" id="KW-1185">Reference proteome</keyword>
<feature type="compositionally biased region" description="Acidic residues" evidence="1">
    <location>
        <begin position="177"/>
        <end position="222"/>
    </location>
</feature>
<dbReference type="Proteomes" id="UP000825890">
    <property type="component" value="Unassembled WGS sequence"/>
</dbReference>
<feature type="chain" id="PRO_5040388542" evidence="2">
    <location>
        <begin position="24"/>
        <end position="222"/>
    </location>
</feature>
<dbReference type="GeneID" id="68298496"/>